<accession>A0A0F6SEY6</accession>
<keyword evidence="4" id="KW-1185">Reference proteome</keyword>
<evidence type="ECO:0000313" key="3">
    <source>
        <dbReference type="EMBL" id="AKF06009.1"/>
    </source>
</evidence>
<dbReference type="PROSITE" id="PS50006">
    <property type="entry name" value="FHA_DOMAIN"/>
    <property type="match status" value="1"/>
</dbReference>
<feature type="compositionally biased region" description="Polar residues" evidence="1">
    <location>
        <begin position="72"/>
        <end position="87"/>
    </location>
</feature>
<evidence type="ECO:0000313" key="4">
    <source>
        <dbReference type="Proteomes" id="UP000034883"/>
    </source>
</evidence>
<organism evidence="3 4">
    <name type="scientific">Sandaracinus amylolyticus</name>
    <dbReference type="NCBI Taxonomy" id="927083"/>
    <lineage>
        <taxon>Bacteria</taxon>
        <taxon>Pseudomonadati</taxon>
        <taxon>Myxococcota</taxon>
        <taxon>Polyangia</taxon>
        <taxon>Polyangiales</taxon>
        <taxon>Sandaracinaceae</taxon>
        <taxon>Sandaracinus</taxon>
    </lineage>
</organism>
<evidence type="ECO:0000259" key="2">
    <source>
        <dbReference type="PROSITE" id="PS50006"/>
    </source>
</evidence>
<sequence length="232" mass="25323">MALDDRLVSRRHAAFRCHGDDELEIVDLESLNGVRVNDVPVKGVRALGHRDRVQIGAHVFLVVDQRREHRSNAPTTRGSMRTASATRPTPRAQRAIVTPLDTIAQALADDDLSAAVVAMDAVIARYGDPSEALMPGELGRVVELLLALSERTGDMRFFDRVFQIHTGRRLVIDGASIDAIQNALPHLERASSQGLDTYLAAMGARGATLSPQEQVRLRRIAALTRRVGKGKA</sequence>
<feature type="domain" description="FHA" evidence="2">
    <location>
        <begin position="1"/>
        <end position="41"/>
    </location>
</feature>
<dbReference type="KEGG" id="samy:DB32_003158"/>
<proteinExistence type="predicted"/>
<dbReference type="STRING" id="927083.DB32_003158"/>
<dbReference type="SUPFAM" id="SSF49879">
    <property type="entry name" value="SMAD/FHA domain"/>
    <property type="match status" value="1"/>
</dbReference>
<dbReference type="EMBL" id="CP011125">
    <property type="protein sequence ID" value="AKF06009.1"/>
    <property type="molecule type" value="Genomic_DNA"/>
</dbReference>
<reference evidence="3 4" key="1">
    <citation type="submission" date="2015-03" db="EMBL/GenBank/DDBJ databases">
        <title>Genome assembly of Sandaracinus amylolyticus DSM 53668.</title>
        <authorList>
            <person name="Sharma G."/>
            <person name="Subramanian S."/>
        </authorList>
    </citation>
    <scope>NUCLEOTIDE SEQUENCE [LARGE SCALE GENOMIC DNA]</scope>
    <source>
        <strain evidence="3 4">DSM 53668</strain>
    </source>
</reference>
<dbReference type="InterPro" id="IPR008984">
    <property type="entry name" value="SMAD_FHA_dom_sf"/>
</dbReference>
<gene>
    <name evidence="3" type="ORF">DB32_003158</name>
</gene>
<dbReference type="InterPro" id="IPR000253">
    <property type="entry name" value="FHA_dom"/>
</dbReference>
<name>A0A0F6SEY6_9BACT</name>
<dbReference type="Gene3D" id="2.60.200.20">
    <property type="match status" value="1"/>
</dbReference>
<feature type="region of interest" description="Disordered" evidence="1">
    <location>
        <begin position="68"/>
        <end position="91"/>
    </location>
</feature>
<dbReference type="CDD" id="cd00060">
    <property type="entry name" value="FHA"/>
    <property type="match status" value="1"/>
</dbReference>
<protein>
    <recommendedName>
        <fullName evidence="2">FHA domain-containing protein</fullName>
    </recommendedName>
</protein>
<dbReference type="AlphaFoldDB" id="A0A0F6SEY6"/>
<evidence type="ECO:0000256" key="1">
    <source>
        <dbReference type="SAM" id="MobiDB-lite"/>
    </source>
</evidence>
<dbReference type="Proteomes" id="UP000034883">
    <property type="component" value="Chromosome"/>
</dbReference>
<dbReference type="Pfam" id="PF00498">
    <property type="entry name" value="FHA"/>
    <property type="match status" value="1"/>
</dbReference>